<reference evidence="1 2" key="1">
    <citation type="submission" date="2018-07" db="EMBL/GenBank/DDBJ databases">
        <title>Genomic Encyclopedia of Type Strains, Phase III (KMG-III): the genomes of soil and plant-associated and newly described type strains.</title>
        <authorList>
            <person name="Whitman W."/>
        </authorList>
    </citation>
    <scope>NUCLEOTIDE SEQUENCE [LARGE SCALE GENOMIC DNA]</scope>
    <source>
        <strain evidence="1 2">CECT 7731</strain>
    </source>
</reference>
<gene>
    <name evidence="1" type="ORF">DFP77_15013</name>
</gene>
<dbReference type="OrthoDB" id="6106048at2"/>
<organism evidence="1 2">
    <name type="scientific">Marinomonas foliarum</name>
    <dbReference type="NCBI Taxonomy" id="491950"/>
    <lineage>
        <taxon>Bacteria</taxon>
        <taxon>Pseudomonadati</taxon>
        <taxon>Pseudomonadota</taxon>
        <taxon>Gammaproteobacteria</taxon>
        <taxon>Oceanospirillales</taxon>
        <taxon>Oceanospirillaceae</taxon>
        <taxon>Marinomonas</taxon>
    </lineage>
</organism>
<dbReference type="RefSeq" id="WP_114413669.1">
    <property type="nucleotide sequence ID" value="NZ_JBQDNF010000023.1"/>
</dbReference>
<proteinExistence type="predicted"/>
<accession>A0A368ZJX3</accession>
<name>A0A368ZJX3_9GAMM</name>
<evidence type="ECO:0000313" key="2">
    <source>
        <dbReference type="Proteomes" id="UP000253506"/>
    </source>
</evidence>
<dbReference type="AlphaFoldDB" id="A0A368ZJX3"/>
<protein>
    <submittedName>
        <fullName evidence="1">Uncharacterized protein</fullName>
    </submittedName>
</protein>
<dbReference type="Proteomes" id="UP000253506">
    <property type="component" value="Unassembled WGS sequence"/>
</dbReference>
<comment type="caution">
    <text evidence="1">The sequence shown here is derived from an EMBL/GenBank/DDBJ whole genome shotgun (WGS) entry which is preliminary data.</text>
</comment>
<dbReference type="EMBL" id="QPJQ01000050">
    <property type="protein sequence ID" value="RCW93205.1"/>
    <property type="molecule type" value="Genomic_DNA"/>
</dbReference>
<evidence type="ECO:0000313" key="1">
    <source>
        <dbReference type="EMBL" id="RCW93205.1"/>
    </source>
</evidence>
<sequence length="130" mass="14273">MSDLATQHDDGVFEPDEETLISALRNQDDIPILMDVVEEQVTASISQEVHFSESLNGSSLSDESSHSEVRIESAEEKITLEESDAPATFSKELVAKTIADVLAKRLPELVEEVMQTLQTASTTHKTDGKE</sequence>